<evidence type="ECO:0000256" key="5">
    <source>
        <dbReference type="ARBA" id="ARBA00022917"/>
    </source>
</evidence>
<evidence type="ECO:0000256" key="1">
    <source>
        <dbReference type="ARBA" id="ARBA00010759"/>
    </source>
</evidence>
<dbReference type="PANTHER" id="PTHR10458:SF2">
    <property type="entry name" value="PEPTIDE DEFORMYLASE, MITOCHONDRIAL"/>
    <property type="match status" value="1"/>
</dbReference>
<name>A0A0N0DYX6_LEPPY</name>
<reference evidence="8 9" key="1">
    <citation type="submission" date="2015-07" db="EMBL/GenBank/DDBJ databases">
        <title>High-quality genome of monoxenous trypanosomatid Leptomonas pyrrhocoris.</title>
        <authorList>
            <person name="Flegontov P."/>
            <person name="Butenko A."/>
            <person name="Firsov S."/>
            <person name="Vlcek C."/>
            <person name="Logacheva M.D."/>
            <person name="Field M."/>
            <person name="Filatov D."/>
            <person name="Flegontova O."/>
            <person name="Gerasimov E."/>
            <person name="Jackson A.P."/>
            <person name="Kelly S."/>
            <person name="Opperdoes F."/>
            <person name="O'Reilly A."/>
            <person name="Votypka J."/>
            <person name="Yurchenko V."/>
            <person name="Lukes J."/>
        </authorList>
    </citation>
    <scope>NUCLEOTIDE SEQUENCE [LARGE SCALE GENOMIC DNA]</scope>
    <source>
        <strain evidence="8">H10</strain>
    </source>
</reference>
<dbReference type="OrthoDB" id="276063at2759"/>
<evidence type="ECO:0000313" key="8">
    <source>
        <dbReference type="EMBL" id="KPA84668.1"/>
    </source>
</evidence>
<sequence length="271" mass="30556">MLRRSNALRVLVGAATTLLRYADPDPPSASASKRLKDTVEESLEKEGKALGRVACYPHRCLTRPVLPVSEAAVRSPLFMSRLMDMSQLATNLHCISFSAPKAHWDAAVILIKNNPYERDFEVWVNPSVPGYDDRDAVAPMYGMWENCISCGSTTAWVVRPQRITCRGLDQHGNEKIEVLDGMRARCLMHEMDHLMGKTIFHQTMGPEFVVSTVAMGQRNLWPANFPSAEAYVTLSQQFFDYVTNTTIIPPGMEWWYAQNMAQEFHSERLGS</sequence>
<keyword evidence="4 7" id="KW-0378">Hydrolase</keyword>
<keyword evidence="3 7" id="KW-0479">Metal-binding</keyword>
<protein>
    <recommendedName>
        <fullName evidence="2 7">Peptide deformylase</fullName>
        <ecNumber evidence="2 7">3.5.1.88</ecNumber>
    </recommendedName>
</protein>
<dbReference type="GeneID" id="26901474"/>
<evidence type="ECO:0000313" key="9">
    <source>
        <dbReference type="Proteomes" id="UP000037923"/>
    </source>
</evidence>
<keyword evidence="9" id="KW-1185">Reference proteome</keyword>
<dbReference type="GO" id="GO:0006412">
    <property type="term" value="P:translation"/>
    <property type="evidence" value="ECO:0007669"/>
    <property type="project" value="UniProtKB-KW"/>
</dbReference>
<evidence type="ECO:0000256" key="7">
    <source>
        <dbReference type="RuleBase" id="RU362111"/>
    </source>
</evidence>
<dbReference type="GO" id="GO:0046872">
    <property type="term" value="F:metal ion binding"/>
    <property type="evidence" value="ECO:0007669"/>
    <property type="project" value="UniProtKB-KW"/>
</dbReference>
<dbReference type="PANTHER" id="PTHR10458">
    <property type="entry name" value="PEPTIDE DEFORMYLASE"/>
    <property type="match status" value="1"/>
</dbReference>
<comment type="caution">
    <text evidence="8">The sequence shown here is derived from an EMBL/GenBank/DDBJ whole genome shotgun (WGS) entry which is preliminary data.</text>
</comment>
<dbReference type="InterPro" id="IPR023635">
    <property type="entry name" value="Peptide_deformylase"/>
</dbReference>
<dbReference type="OMA" id="IPPGMEW"/>
<dbReference type="GO" id="GO:0042586">
    <property type="term" value="F:peptide deformylase activity"/>
    <property type="evidence" value="ECO:0007669"/>
    <property type="project" value="UniProtKB-EC"/>
</dbReference>
<dbReference type="InterPro" id="IPR036821">
    <property type="entry name" value="Peptide_deformylase_sf"/>
</dbReference>
<dbReference type="SUPFAM" id="SSF56420">
    <property type="entry name" value="Peptide deformylase"/>
    <property type="match status" value="1"/>
</dbReference>
<dbReference type="Proteomes" id="UP000037923">
    <property type="component" value="Unassembled WGS sequence"/>
</dbReference>
<comment type="similarity">
    <text evidence="1 7">Belongs to the polypeptide deformylase family.</text>
</comment>
<dbReference type="Pfam" id="PF01327">
    <property type="entry name" value="Pep_deformylase"/>
    <property type="match status" value="1"/>
</dbReference>
<dbReference type="GO" id="GO:0005739">
    <property type="term" value="C:mitochondrion"/>
    <property type="evidence" value="ECO:0007669"/>
    <property type="project" value="TreeGrafter"/>
</dbReference>
<evidence type="ECO:0000256" key="2">
    <source>
        <dbReference type="ARBA" id="ARBA00012175"/>
    </source>
</evidence>
<accession>A0A0N0DYX6</accession>
<keyword evidence="5 7" id="KW-0648">Protein biosynthesis</keyword>
<gene>
    <name evidence="8" type="ORF">ABB37_01179</name>
</gene>
<dbReference type="EC" id="3.5.1.88" evidence="2 7"/>
<dbReference type="RefSeq" id="XP_015663107.1">
    <property type="nucleotide sequence ID" value="XM_015797587.1"/>
</dbReference>
<proteinExistence type="inferred from homology"/>
<dbReference type="Gene3D" id="3.90.45.10">
    <property type="entry name" value="Peptide deformylase"/>
    <property type="match status" value="1"/>
</dbReference>
<organism evidence="8 9">
    <name type="scientific">Leptomonas pyrrhocoris</name>
    <name type="common">Firebug parasite</name>
    <dbReference type="NCBI Taxonomy" id="157538"/>
    <lineage>
        <taxon>Eukaryota</taxon>
        <taxon>Discoba</taxon>
        <taxon>Euglenozoa</taxon>
        <taxon>Kinetoplastea</taxon>
        <taxon>Metakinetoplastina</taxon>
        <taxon>Trypanosomatida</taxon>
        <taxon>Trypanosomatidae</taxon>
        <taxon>Leishmaniinae</taxon>
        <taxon>Leptomonas</taxon>
    </lineage>
</organism>
<evidence type="ECO:0000256" key="3">
    <source>
        <dbReference type="ARBA" id="ARBA00022723"/>
    </source>
</evidence>
<dbReference type="EMBL" id="LGTL01000002">
    <property type="protein sequence ID" value="KPA84668.1"/>
    <property type="molecule type" value="Genomic_DNA"/>
</dbReference>
<evidence type="ECO:0000256" key="4">
    <source>
        <dbReference type="ARBA" id="ARBA00022801"/>
    </source>
</evidence>
<comment type="function">
    <text evidence="6 7">Removes the formyl group from the N-terminal Met of newly synthesized proteins.</text>
</comment>
<dbReference type="PRINTS" id="PR01576">
    <property type="entry name" value="PDEFORMYLASE"/>
</dbReference>
<dbReference type="VEuPathDB" id="TriTrypDB:LpyrH10_02_1530"/>
<dbReference type="AlphaFoldDB" id="A0A0N0DYX6"/>
<evidence type="ECO:0000256" key="6">
    <source>
        <dbReference type="ARBA" id="ARBA00037114"/>
    </source>
</evidence>
<comment type="catalytic activity">
    <reaction evidence="7">
        <text>N-terminal N-formyl-L-methionyl-[peptide] + H2O = N-terminal L-methionyl-[peptide] + formate</text>
        <dbReference type="Rhea" id="RHEA:24420"/>
        <dbReference type="Rhea" id="RHEA-COMP:10639"/>
        <dbReference type="Rhea" id="RHEA-COMP:10640"/>
        <dbReference type="ChEBI" id="CHEBI:15377"/>
        <dbReference type="ChEBI" id="CHEBI:15740"/>
        <dbReference type="ChEBI" id="CHEBI:49298"/>
        <dbReference type="ChEBI" id="CHEBI:64731"/>
        <dbReference type="EC" id="3.5.1.88"/>
    </reaction>
</comment>